<keyword evidence="1" id="KW-0812">Transmembrane</keyword>
<gene>
    <name evidence="2" type="ORF">CYJ76_10220</name>
</gene>
<name>A0A2I1P8P4_9MICO</name>
<dbReference type="RefSeq" id="WP_070705042.1">
    <property type="nucleotide sequence ID" value="NZ_JBHLVH010000017.1"/>
</dbReference>
<feature type="transmembrane region" description="Helical" evidence="1">
    <location>
        <begin position="205"/>
        <end position="223"/>
    </location>
</feature>
<organism evidence="2 3">
    <name type="scientific">Kytococcus schroeteri</name>
    <dbReference type="NCBI Taxonomy" id="138300"/>
    <lineage>
        <taxon>Bacteria</taxon>
        <taxon>Bacillati</taxon>
        <taxon>Actinomycetota</taxon>
        <taxon>Actinomycetes</taxon>
        <taxon>Micrococcales</taxon>
        <taxon>Kytococcaceae</taxon>
        <taxon>Kytococcus</taxon>
    </lineage>
</organism>
<feature type="transmembrane region" description="Helical" evidence="1">
    <location>
        <begin position="411"/>
        <end position="433"/>
    </location>
</feature>
<feature type="transmembrane region" description="Helical" evidence="1">
    <location>
        <begin position="380"/>
        <end position="405"/>
    </location>
</feature>
<evidence type="ECO:0008006" key="4">
    <source>
        <dbReference type="Google" id="ProtNLM"/>
    </source>
</evidence>
<dbReference type="Proteomes" id="UP000234206">
    <property type="component" value="Unassembled WGS sequence"/>
</dbReference>
<feature type="transmembrane region" description="Helical" evidence="1">
    <location>
        <begin position="305"/>
        <end position="329"/>
    </location>
</feature>
<keyword evidence="1" id="KW-0472">Membrane</keyword>
<feature type="transmembrane region" description="Helical" evidence="1">
    <location>
        <begin position="22"/>
        <end position="47"/>
    </location>
</feature>
<keyword evidence="1" id="KW-1133">Transmembrane helix</keyword>
<feature type="transmembrane region" description="Helical" evidence="1">
    <location>
        <begin position="59"/>
        <end position="81"/>
    </location>
</feature>
<comment type="caution">
    <text evidence="2">The sequence shown here is derived from an EMBL/GenBank/DDBJ whole genome shotgun (WGS) entry which is preliminary data.</text>
</comment>
<protein>
    <recommendedName>
        <fullName evidence="4">Transporter</fullName>
    </recommendedName>
</protein>
<dbReference type="AlphaFoldDB" id="A0A2I1P8P4"/>
<feature type="transmembrane region" description="Helical" evidence="1">
    <location>
        <begin position="235"/>
        <end position="253"/>
    </location>
</feature>
<sequence>MVALLIRLKWTLLKAGFRRNGWALAGFVLGTLLGLALAVGACVALASMRGLAPDLAAELVTVVLAALSFGVVLVPLVSTGVDDTLDPSRFALLPVTSRQLLPGLVVGSLVGITGPVLGLGAAGAVIGLARGPVLVAASVVAALLWGLTTIVLRSAAAAGMSAPGTPRWVRDLAMGVGVLLAASTGLLSNLLTVGVDSAEALRHRLDLVTQVVGWTPFGLPWAAVADLEAGRWAAAGLRGVVGLGVLGLLLWWWERSVAGRLVSPLEETGSGHDVHLGRLARLAPVTPAGGVMLRSLLNWRRDPRYVMNFAMAVLMPVLAVGPMLLQGLSTDASPLLPYAGCAVVLSFAMVTMQDTSYDGSAFWLHVSSGMRGWQDRWGRFLAVVTVAAPLVVATVLLGCALSGRWDQLPNALGVSLGLLAVGCGLGQVTSALWQFPAPQAGANQFSTPPGSTLATLLAMVVVWIGLGVVAGGAVALWFATRDHGWVHQLVGPTVLSVGALAAWAGVVGSGRWLERRWPDVLAAVTEKGA</sequence>
<evidence type="ECO:0000313" key="3">
    <source>
        <dbReference type="Proteomes" id="UP000234206"/>
    </source>
</evidence>
<feature type="transmembrane region" description="Helical" evidence="1">
    <location>
        <begin position="172"/>
        <end position="193"/>
    </location>
</feature>
<feature type="transmembrane region" description="Helical" evidence="1">
    <location>
        <begin position="101"/>
        <end position="126"/>
    </location>
</feature>
<dbReference type="OrthoDB" id="3261041at2"/>
<feature type="transmembrane region" description="Helical" evidence="1">
    <location>
        <begin position="453"/>
        <end position="479"/>
    </location>
</feature>
<reference evidence="2 3" key="1">
    <citation type="submission" date="2017-12" db="EMBL/GenBank/DDBJ databases">
        <title>Phylogenetic diversity of female urinary microbiome.</title>
        <authorList>
            <person name="Thomas-White K."/>
            <person name="Wolfe A.J."/>
        </authorList>
    </citation>
    <scope>NUCLEOTIDE SEQUENCE [LARGE SCALE GENOMIC DNA]</scope>
    <source>
        <strain evidence="2 3">UMB1298</strain>
    </source>
</reference>
<feature type="transmembrane region" description="Helical" evidence="1">
    <location>
        <begin position="485"/>
        <end position="506"/>
    </location>
</feature>
<accession>A0A2I1P8P4</accession>
<dbReference type="EMBL" id="PKIZ01000022">
    <property type="protein sequence ID" value="PKZ40962.1"/>
    <property type="molecule type" value="Genomic_DNA"/>
</dbReference>
<evidence type="ECO:0000313" key="2">
    <source>
        <dbReference type="EMBL" id="PKZ40962.1"/>
    </source>
</evidence>
<evidence type="ECO:0000256" key="1">
    <source>
        <dbReference type="SAM" id="Phobius"/>
    </source>
</evidence>
<keyword evidence="3" id="KW-1185">Reference proteome</keyword>
<proteinExistence type="predicted"/>
<feature type="transmembrane region" description="Helical" evidence="1">
    <location>
        <begin position="133"/>
        <end position="152"/>
    </location>
</feature>